<dbReference type="RefSeq" id="WP_013418878.1">
    <property type="nucleotide sequence ID" value="NC_014664.1"/>
</dbReference>
<evidence type="ECO:0000313" key="3">
    <source>
        <dbReference type="Proteomes" id="UP000001399"/>
    </source>
</evidence>
<proteinExistence type="predicted"/>
<keyword evidence="1" id="KW-0732">Signal</keyword>
<organism evidence="2 3">
    <name type="scientific">Rhodomicrobium vannielii (strain ATCC 17100 / DSM 162 / LMG 4299 / NCIMB 10020 / ATH 3.1.1)</name>
    <dbReference type="NCBI Taxonomy" id="648757"/>
    <lineage>
        <taxon>Bacteria</taxon>
        <taxon>Pseudomonadati</taxon>
        <taxon>Pseudomonadota</taxon>
        <taxon>Alphaproteobacteria</taxon>
        <taxon>Hyphomicrobiales</taxon>
        <taxon>Hyphomicrobiaceae</taxon>
        <taxon>Rhodomicrobium</taxon>
    </lineage>
</organism>
<dbReference type="HOGENOM" id="CLU_2248062_0_0_5"/>
<dbReference type="KEGG" id="rva:Rvan_1205"/>
<dbReference type="AlphaFoldDB" id="E3I4F9"/>
<sequence length="104" mass="10849">MRKVAFAGLAAVAVSLLTPVQVWAWSSEPVQQNSDAAAALNDDDKLKALQDKVDGKGEFKSGFYVSGGAASGSFASPFGSQQNTMNSGVPYGYSPMPGFRGISR</sequence>
<name>E3I4F9_RHOVT</name>
<reference evidence="3" key="1">
    <citation type="journal article" date="2011" name="J. Bacteriol.">
        <title>Genome sequences of eight morphologically diverse alphaproteobacteria.</title>
        <authorList>
            <consortium name="US DOE Joint Genome Institute"/>
            <person name="Brown P.J."/>
            <person name="Kysela D.T."/>
            <person name="Buechlein A."/>
            <person name="Hemmerich C."/>
            <person name="Brun Y.V."/>
        </authorList>
    </citation>
    <scope>NUCLEOTIDE SEQUENCE [LARGE SCALE GENOMIC DNA]</scope>
    <source>
        <strain evidence="3">ATCC 17100 / ATH 3.1.1 / DSM 162 / LMG 4299</strain>
    </source>
</reference>
<feature type="chain" id="PRO_5003171131" evidence="1">
    <location>
        <begin position="25"/>
        <end position="104"/>
    </location>
</feature>
<keyword evidence="3" id="KW-1185">Reference proteome</keyword>
<gene>
    <name evidence="2" type="ordered locus">Rvan_1205</name>
</gene>
<protein>
    <submittedName>
        <fullName evidence="2">Uncharacterized protein</fullName>
    </submittedName>
</protein>
<evidence type="ECO:0000256" key="1">
    <source>
        <dbReference type="SAM" id="SignalP"/>
    </source>
</evidence>
<evidence type="ECO:0000313" key="2">
    <source>
        <dbReference type="EMBL" id="ADP70474.1"/>
    </source>
</evidence>
<dbReference type="OrthoDB" id="7960904at2"/>
<accession>E3I4F9</accession>
<feature type="signal peptide" evidence="1">
    <location>
        <begin position="1"/>
        <end position="24"/>
    </location>
</feature>
<dbReference type="EMBL" id="CP002292">
    <property type="protein sequence ID" value="ADP70474.1"/>
    <property type="molecule type" value="Genomic_DNA"/>
</dbReference>
<dbReference type="Proteomes" id="UP000001399">
    <property type="component" value="Chromosome"/>
</dbReference>